<dbReference type="EMBL" id="LSRX01000789">
    <property type="protein sequence ID" value="OLP88887.1"/>
    <property type="molecule type" value="Genomic_DNA"/>
</dbReference>
<protein>
    <recommendedName>
        <fullName evidence="3">RRM domain-containing protein</fullName>
    </recommendedName>
</protein>
<accession>A0A1Q9D144</accession>
<gene>
    <name evidence="1" type="ORF">AK812_SmicGene29709</name>
</gene>
<organism evidence="1 2">
    <name type="scientific">Symbiodinium microadriaticum</name>
    <name type="common">Dinoflagellate</name>
    <name type="synonym">Zooxanthella microadriatica</name>
    <dbReference type="NCBI Taxonomy" id="2951"/>
    <lineage>
        <taxon>Eukaryota</taxon>
        <taxon>Sar</taxon>
        <taxon>Alveolata</taxon>
        <taxon>Dinophyceae</taxon>
        <taxon>Suessiales</taxon>
        <taxon>Symbiodiniaceae</taxon>
        <taxon>Symbiodinium</taxon>
    </lineage>
</organism>
<evidence type="ECO:0000313" key="1">
    <source>
        <dbReference type="EMBL" id="OLP88887.1"/>
    </source>
</evidence>
<sequence>MLRGAVDAHYLVTSRRGGGNGNSWGVYNHTLKWNQGKGNGKGWKKPLDPRRTIWVGNLPVGSTGAIGFKTSEEAEEAVGVLNGTVFKKVQIATDAWDARRK</sequence>
<proteinExistence type="predicted"/>
<name>A0A1Q9D144_SYMMI</name>
<dbReference type="InterPro" id="IPR035979">
    <property type="entry name" value="RBD_domain_sf"/>
</dbReference>
<dbReference type="SUPFAM" id="SSF54928">
    <property type="entry name" value="RNA-binding domain, RBD"/>
    <property type="match status" value="1"/>
</dbReference>
<reference evidence="1 2" key="1">
    <citation type="submission" date="2016-02" db="EMBL/GenBank/DDBJ databases">
        <title>Genome analysis of coral dinoflagellate symbionts highlights evolutionary adaptations to a symbiotic lifestyle.</title>
        <authorList>
            <person name="Aranda M."/>
            <person name="Li Y."/>
            <person name="Liew Y.J."/>
            <person name="Baumgarten S."/>
            <person name="Simakov O."/>
            <person name="Wilson M."/>
            <person name="Piel J."/>
            <person name="Ashoor H."/>
            <person name="Bougouffa S."/>
            <person name="Bajic V.B."/>
            <person name="Ryu T."/>
            <person name="Ravasi T."/>
            <person name="Bayer T."/>
            <person name="Micklem G."/>
            <person name="Kim H."/>
            <person name="Bhak J."/>
            <person name="Lajeunesse T.C."/>
            <person name="Voolstra C.R."/>
        </authorList>
    </citation>
    <scope>NUCLEOTIDE SEQUENCE [LARGE SCALE GENOMIC DNA]</scope>
    <source>
        <strain evidence="1 2">CCMP2467</strain>
    </source>
</reference>
<evidence type="ECO:0008006" key="3">
    <source>
        <dbReference type="Google" id="ProtNLM"/>
    </source>
</evidence>
<keyword evidence="2" id="KW-1185">Reference proteome</keyword>
<dbReference type="GO" id="GO:0003676">
    <property type="term" value="F:nucleic acid binding"/>
    <property type="evidence" value="ECO:0007669"/>
    <property type="project" value="InterPro"/>
</dbReference>
<comment type="caution">
    <text evidence="1">The sequence shown here is derived from an EMBL/GenBank/DDBJ whole genome shotgun (WGS) entry which is preliminary data.</text>
</comment>
<dbReference type="OrthoDB" id="10258585at2759"/>
<evidence type="ECO:0000313" key="2">
    <source>
        <dbReference type="Proteomes" id="UP000186817"/>
    </source>
</evidence>
<dbReference type="AlphaFoldDB" id="A0A1Q9D144"/>
<dbReference type="Proteomes" id="UP000186817">
    <property type="component" value="Unassembled WGS sequence"/>
</dbReference>